<reference evidence="1" key="1">
    <citation type="submission" date="2021-04" db="EMBL/GenBank/DDBJ databases">
        <authorList>
            <person name="Rodrigo-Torres L."/>
            <person name="Arahal R. D."/>
            <person name="Lucena T."/>
        </authorList>
    </citation>
    <scope>NUCLEOTIDE SEQUENCE</scope>
    <source>
        <strain evidence="1">AS29M-1</strain>
    </source>
</reference>
<protein>
    <recommendedName>
        <fullName evidence="3">DUF2141 domain-containing protein</fullName>
    </recommendedName>
</protein>
<dbReference type="Pfam" id="PF09912">
    <property type="entry name" value="DUF2141"/>
    <property type="match status" value="1"/>
</dbReference>
<evidence type="ECO:0000313" key="2">
    <source>
        <dbReference type="Proteomes" id="UP000683507"/>
    </source>
</evidence>
<dbReference type="RefSeq" id="WP_258542316.1">
    <property type="nucleotide sequence ID" value="NZ_OU015584.1"/>
</dbReference>
<sequence length="133" mass="15336">MLLIAPLFGSAQQTTFKLIGVQDYDGVIRVAVYSDEEGYKKEKTNMLYTFEKKELVFGFMKITLNLKPGKYAIAFLDDTNQDARMNYNLFGVPQEGYGFSRIVDYGFSKPDFKETLIEVKEGSNTFDIHFNYF</sequence>
<gene>
    <name evidence="1" type="ORF">CRYO30217_02104</name>
</gene>
<evidence type="ECO:0008006" key="3">
    <source>
        <dbReference type="Google" id="ProtNLM"/>
    </source>
</evidence>
<dbReference type="Proteomes" id="UP000683507">
    <property type="component" value="Chromosome"/>
</dbReference>
<dbReference type="AlphaFoldDB" id="A0A916NS67"/>
<proteinExistence type="predicted"/>
<organism evidence="1 2">
    <name type="scientific">Parvicella tangerina</name>
    <dbReference type="NCBI Taxonomy" id="2829795"/>
    <lineage>
        <taxon>Bacteria</taxon>
        <taxon>Pseudomonadati</taxon>
        <taxon>Bacteroidota</taxon>
        <taxon>Flavobacteriia</taxon>
        <taxon>Flavobacteriales</taxon>
        <taxon>Parvicellaceae</taxon>
        <taxon>Parvicella</taxon>
    </lineage>
</organism>
<keyword evidence="2" id="KW-1185">Reference proteome</keyword>
<dbReference type="KEGG" id="ptan:CRYO30217_02104"/>
<dbReference type="EMBL" id="OU015584">
    <property type="protein sequence ID" value="CAG5083153.1"/>
    <property type="molecule type" value="Genomic_DNA"/>
</dbReference>
<dbReference type="InterPro" id="IPR018673">
    <property type="entry name" value="DUF2141"/>
</dbReference>
<evidence type="ECO:0000313" key="1">
    <source>
        <dbReference type="EMBL" id="CAG5083153.1"/>
    </source>
</evidence>
<name>A0A916NS67_9FLAO</name>
<accession>A0A916NS67</accession>